<dbReference type="Proteomes" id="UP000607559">
    <property type="component" value="Unassembled WGS sequence"/>
</dbReference>
<dbReference type="AlphaFoldDB" id="A0A8J2XNN3"/>
<reference evidence="2" key="2">
    <citation type="submission" date="2020-09" db="EMBL/GenBank/DDBJ databases">
        <authorList>
            <person name="Sun Q."/>
            <person name="Zhou Y."/>
        </authorList>
    </citation>
    <scope>NUCLEOTIDE SEQUENCE</scope>
    <source>
        <strain evidence="2">CGMCC 1.15448</strain>
    </source>
</reference>
<dbReference type="EMBL" id="BMJC01000001">
    <property type="protein sequence ID" value="GGA84506.1"/>
    <property type="molecule type" value="Genomic_DNA"/>
</dbReference>
<comment type="caution">
    <text evidence="2">The sequence shown here is derived from an EMBL/GenBank/DDBJ whole genome shotgun (WGS) entry which is preliminary data.</text>
</comment>
<accession>A0A8J2XNN3</accession>
<sequence>MMKHLTILLMLWVTTAMLSRVQAQSLINTNWKAYIAEPVYDTIVWHIRTDSSFVTGSNGTVLVRSVCKISGDTVLLNDYDGQFTCPDTPGRYKFARVEDMLNFTLIDDLCQGRATSITTAKWKKVPTP</sequence>
<proteinExistence type="predicted"/>
<evidence type="ECO:0000313" key="3">
    <source>
        <dbReference type="Proteomes" id="UP000607559"/>
    </source>
</evidence>
<keyword evidence="1" id="KW-0732">Signal</keyword>
<feature type="signal peptide" evidence="1">
    <location>
        <begin position="1"/>
        <end position="23"/>
    </location>
</feature>
<feature type="chain" id="PRO_5035207403" evidence="1">
    <location>
        <begin position="24"/>
        <end position="128"/>
    </location>
</feature>
<evidence type="ECO:0000313" key="2">
    <source>
        <dbReference type="EMBL" id="GGA84506.1"/>
    </source>
</evidence>
<organism evidence="2 3">
    <name type="scientific">Puia dinghuensis</name>
    <dbReference type="NCBI Taxonomy" id="1792502"/>
    <lineage>
        <taxon>Bacteria</taxon>
        <taxon>Pseudomonadati</taxon>
        <taxon>Bacteroidota</taxon>
        <taxon>Chitinophagia</taxon>
        <taxon>Chitinophagales</taxon>
        <taxon>Chitinophagaceae</taxon>
        <taxon>Puia</taxon>
    </lineage>
</organism>
<keyword evidence="3" id="KW-1185">Reference proteome</keyword>
<reference evidence="2" key="1">
    <citation type="journal article" date="2014" name="Int. J. Syst. Evol. Microbiol.">
        <title>Complete genome sequence of Corynebacterium casei LMG S-19264T (=DSM 44701T), isolated from a smear-ripened cheese.</title>
        <authorList>
            <consortium name="US DOE Joint Genome Institute (JGI-PGF)"/>
            <person name="Walter F."/>
            <person name="Albersmeier A."/>
            <person name="Kalinowski J."/>
            <person name="Ruckert C."/>
        </authorList>
    </citation>
    <scope>NUCLEOTIDE SEQUENCE</scope>
    <source>
        <strain evidence="2">CGMCC 1.15448</strain>
    </source>
</reference>
<name>A0A8J2XNN3_9BACT</name>
<evidence type="ECO:0000256" key="1">
    <source>
        <dbReference type="SAM" id="SignalP"/>
    </source>
</evidence>
<protein>
    <submittedName>
        <fullName evidence="2">Uncharacterized protein</fullName>
    </submittedName>
</protein>
<gene>
    <name evidence="2" type="ORF">GCM10011511_04430</name>
</gene>